<protein>
    <submittedName>
        <fullName evidence="1">Uncharacterized protein</fullName>
    </submittedName>
</protein>
<feature type="non-terminal residue" evidence="1">
    <location>
        <position position="1"/>
    </location>
</feature>
<gene>
    <name evidence="1" type="ORF">S01H1_63591</name>
</gene>
<name>X0X0X7_9ZZZZ</name>
<dbReference type="EMBL" id="BARS01041866">
    <property type="protein sequence ID" value="GAG36844.1"/>
    <property type="molecule type" value="Genomic_DNA"/>
</dbReference>
<comment type="caution">
    <text evidence="1">The sequence shown here is derived from an EMBL/GenBank/DDBJ whole genome shotgun (WGS) entry which is preliminary data.</text>
</comment>
<sequence length="252" mass="26023">PTFTTLTLSTIAAEDSDVDKFLVDSSGLIKYRTGIQVLSDIGASASGHNHSGVYQPLDVELTSLALLSYAAASFVKMTGVNTFALRTLQETSDDLEATIDHDNLFNFTSDEHFLQSAITEVGTIATGVWEGTDVGVSHGGTGQSTALAGFDALCPTGTKGDLAVYGGSSASVALGVGTNDQVLTADSNEASGIKWADAAGGGGYNPVPVCTSYGTEAILSSGSNDEITGSNQACDWVWLANQDNYKYLLIAG</sequence>
<organism evidence="1">
    <name type="scientific">marine sediment metagenome</name>
    <dbReference type="NCBI Taxonomy" id="412755"/>
    <lineage>
        <taxon>unclassified sequences</taxon>
        <taxon>metagenomes</taxon>
        <taxon>ecological metagenomes</taxon>
    </lineage>
</organism>
<evidence type="ECO:0000313" key="1">
    <source>
        <dbReference type="EMBL" id="GAG36844.1"/>
    </source>
</evidence>
<proteinExistence type="predicted"/>
<accession>X0X0X7</accession>
<dbReference type="AlphaFoldDB" id="X0X0X7"/>
<reference evidence="1" key="1">
    <citation type="journal article" date="2014" name="Front. Microbiol.">
        <title>High frequency of phylogenetically diverse reductive dehalogenase-homologous genes in deep subseafloor sedimentary metagenomes.</title>
        <authorList>
            <person name="Kawai M."/>
            <person name="Futagami T."/>
            <person name="Toyoda A."/>
            <person name="Takaki Y."/>
            <person name="Nishi S."/>
            <person name="Hori S."/>
            <person name="Arai W."/>
            <person name="Tsubouchi T."/>
            <person name="Morono Y."/>
            <person name="Uchiyama I."/>
            <person name="Ito T."/>
            <person name="Fujiyama A."/>
            <person name="Inagaki F."/>
            <person name="Takami H."/>
        </authorList>
    </citation>
    <scope>NUCLEOTIDE SEQUENCE</scope>
    <source>
        <strain evidence="1">Expedition CK06-06</strain>
    </source>
</reference>
<feature type="non-terminal residue" evidence="1">
    <location>
        <position position="252"/>
    </location>
</feature>